<dbReference type="EMBL" id="MCFK01009115">
    <property type="protein sequence ID" value="RKF55258.1"/>
    <property type="molecule type" value="Genomic_DNA"/>
</dbReference>
<proteinExistence type="predicted"/>
<comment type="caution">
    <text evidence="2">The sequence shown here is derived from an EMBL/GenBank/DDBJ whole genome shotgun (WGS) entry which is preliminary data.</text>
</comment>
<evidence type="ECO:0000313" key="3">
    <source>
        <dbReference type="Proteomes" id="UP000286134"/>
    </source>
</evidence>
<sequence length="70" mass="7762">MSIYVASAIAILEQKFPSTASRCQTLVRLLQNSLLGCLLYQLNMVLIVTFFRLSFVTVTGNAVIHFIIGL</sequence>
<dbReference type="Proteomes" id="UP000286134">
    <property type="component" value="Unassembled WGS sequence"/>
</dbReference>
<keyword evidence="1" id="KW-1133">Transmembrane helix</keyword>
<gene>
    <name evidence="2" type="ORF">OnM2_091043</name>
</gene>
<evidence type="ECO:0000313" key="2">
    <source>
        <dbReference type="EMBL" id="RKF55258.1"/>
    </source>
</evidence>
<reference evidence="2 3" key="1">
    <citation type="journal article" date="2018" name="BMC Genomics">
        <title>Comparative genome analyses reveal sequence features reflecting distinct modes of host-adaptation between dicot and monocot powdery mildew.</title>
        <authorList>
            <person name="Wu Y."/>
            <person name="Ma X."/>
            <person name="Pan Z."/>
            <person name="Kale S.D."/>
            <person name="Song Y."/>
            <person name="King H."/>
            <person name="Zhang Q."/>
            <person name="Presley C."/>
            <person name="Deng X."/>
            <person name="Wei C.I."/>
            <person name="Xiao S."/>
        </authorList>
    </citation>
    <scope>NUCLEOTIDE SEQUENCE [LARGE SCALE GENOMIC DNA]</scope>
    <source>
        <strain evidence="2">UMSG2</strain>
    </source>
</reference>
<dbReference type="AlphaFoldDB" id="A0A420HCX7"/>
<organism evidence="2 3">
    <name type="scientific">Erysiphe neolycopersici</name>
    <dbReference type="NCBI Taxonomy" id="212602"/>
    <lineage>
        <taxon>Eukaryota</taxon>
        <taxon>Fungi</taxon>
        <taxon>Dikarya</taxon>
        <taxon>Ascomycota</taxon>
        <taxon>Pezizomycotina</taxon>
        <taxon>Leotiomycetes</taxon>
        <taxon>Erysiphales</taxon>
        <taxon>Erysiphaceae</taxon>
        <taxon>Erysiphe</taxon>
    </lineage>
</organism>
<keyword evidence="3" id="KW-1185">Reference proteome</keyword>
<feature type="transmembrane region" description="Helical" evidence="1">
    <location>
        <begin position="44"/>
        <end position="68"/>
    </location>
</feature>
<protein>
    <submittedName>
        <fullName evidence="2">Uncharacterized protein</fullName>
    </submittedName>
</protein>
<evidence type="ECO:0000256" key="1">
    <source>
        <dbReference type="SAM" id="Phobius"/>
    </source>
</evidence>
<keyword evidence="1" id="KW-0812">Transmembrane</keyword>
<name>A0A420HCX7_9PEZI</name>
<accession>A0A420HCX7</accession>
<keyword evidence="1" id="KW-0472">Membrane</keyword>